<organism evidence="9 10">
    <name type="scientific">Thalictrum thalictroides</name>
    <name type="common">Rue-anemone</name>
    <name type="synonym">Anemone thalictroides</name>
    <dbReference type="NCBI Taxonomy" id="46969"/>
    <lineage>
        <taxon>Eukaryota</taxon>
        <taxon>Viridiplantae</taxon>
        <taxon>Streptophyta</taxon>
        <taxon>Embryophyta</taxon>
        <taxon>Tracheophyta</taxon>
        <taxon>Spermatophyta</taxon>
        <taxon>Magnoliopsida</taxon>
        <taxon>Ranunculales</taxon>
        <taxon>Ranunculaceae</taxon>
        <taxon>Thalictroideae</taxon>
        <taxon>Thalictrum</taxon>
    </lineage>
</organism>
<keyword evidence="5 8" id="KW-1133">Transmembrane helix</keyword>
<feature type="compositionally biased region" description="Basic and acidic residues" evidence="7">
    <location>
        <begin position="1"/>
        <end position="15"/>
    </location>
</feature>
<keyword evidence="3 8" id="KW-0812">Transmembrane</keyword>
<comment type="similarity">
    <text evidence="2">Belongs to the ERG2 family.</text>
</comment>
<keyword evidence="10" id="KW-1185">Reference proteome</keyword>
<evidence type="ECO:0000256" key="7">
    <source>
        <dbReference type="SAM" id="MobiDB-lite"/>
    </source>
</evidence>
<evidence type="ECO:0000256" key="4">
    <source>
        <dbReference type="ARBA" id="ARBA00022824"/>
    </source>
</evidence>
<accession>A0A7J6VDZ1</accession>
<comment type="caution">
    <text evidence="9">The sequence shown here is derived from an EMBL/GenBank/DDBJ whole genome shotgun (WGS) entry which is preliminary data.</text>
</comment>
<feature type="transmembrane region" description="Helical" evidence="8">
    <location>
        <begin position="144"/>
        <end position="165"/>
    </location>
</feature>
<gene>
    <name evidence="9" type="ORF">FRX31_027575</name>
</gene>
<evidence type="ECO:0000256" key="5">
    <source>
        <dbReference type="ARBA" id="ARBA00022989"/>
    </source>
</evidence>
<evidence type="ECO:0000256" key="2">
    <source>
        <dbReference type="ARBA" id="ARBA00007141"/>
    </source>
</evidence>
<protein>
    <submittedName>
        <fullName evidence="9">C-8 sterol isomerase</fullName>
    </submittedName>
</protein>
<sequence>MEKQGKKTEKQEDMKNMVFPSSSTKSSTTEDRSDTRDSCYFPGCRKDANCNCEICLASFNATFDLMPMSLQKSSLTKFSATKPIAETTPIPYKPSILSTPTKSTNQISASPILKSTAKSNILEDKNKKKKERPKKGSWYIMFKFWRFLVVLSVMFAVDSAFSWMVSGGFQPKLSSEVVRKIGEESWFINDFKGKFGLLQRNLDKFIINGKVSDCSSIDSRWELNQNGLLTTSRCTLYKSVVEEVSIWGWPLQNEGLLVAGFSRRSLTILSGRLAVVLRLNQWPNGKAGIPVLKANSSWILGRLSGSAVRMEPNTWFLEYKQNPMLEHSRLSSAAMEFLMICISRVLEKLRKKYYILVLDYSNQYDFNGGNNLPCPT</sequence>
<proteinExistence type="inferred from homology"/>
<evidence type="ECO:0000313" key="9">
    <source>
        <dbReference type="EMBL" id="KAF5182838.1"/>
    </source>
</evidence>
<evidence type="ECO:0000256" key="1">
    <source>
        <dbReference type="ARBA" id="ARBA00004586"/>
    </source>
</evidence>
<dbReference type="PANTHER" id="PTHR10868:SF1">
    <property type="entry name" value="SIGMA NON-OPIOID INTRACELLULAR RECEPTOR 1"/>
    <property type="match status" value="1"/>
</dbReference>
<dbReference type="EMBL" id="JABWDY010034250">
    <property type="protein sequence ID" value="KAF5182838.1"/>
    <property type="molecule type" value="Genomic_DNA"/>
</dbReference>
<reference evidence="9 10" key="1">
    <citation type="submission" date="2020-06" db="EMBL/GenBank/DDBJ databases">
        <title>Transcriptomic and genomic resources for Thalictrum thalictroides and T. hernandezii: Facilitating candidate gene discovery in an emerging model plant lineage.</title>
        <authorList>
            <person name="Arias T."/>
            <person name="Riano-Pachon D.M."/>
            <person name="Di Stilio V.S."/>
        </authorList>
    </citation>
    <scope>NUCLEOTIDE SEQUENCE [LARGE SCALE GENOMIC DNA]</scope>
    <source>
        <strain evidence="10">cv. WT478/WT964</strain>
        <tissue evidence="9">Leaves</tissue>
    </source>
</reference>
<feature type="region of interest" description="Disordered" evidence="7">
    <location>
        <begin position="1"/>
        <end position="36"/>
    </location>
</feature>
<dbReference type="Proteomes" id="UP000554482">
    <property type="component" value="Unassembled WGS sequence"/>
</dbReference>
<dbReference type="PANTHER" id="PTHR10868">
    <property type="entry name" value="SIGMA 1-TYPE OPIOID RECEPTOR-RELATED"/>
    <property type="match status" value="1"/>
</dbReference>
<evidence type="ECO:0000256" key="6">
    <source>
        <dbReference type="ARBA" id="ARBA00023136"/>
    </source>
</evidence>
<evidence type="ECO:0000313" key="10">
    <source>
        <dbReference type="Proteomes" id="UP000554482"/>
    </source>
</evidence>
<keyword evidence="9" id="KW-0413">Isomerase</keyword>
<dbReference type="OrthoDB" id="347124at2759"/>
<dbReference type="InterPro" id="IPR006716">
    <property type="entry name" value="ERG2_sigma1_rcpt-like"/>
</dbReference>
<evidence type="ECO:0000256" key="8">
    <source>
        <dbReference type="SAM" id="Phobius"/>
    </source>
</evidence>
<keyword evidence="6 8" id="KW-0472">Membrane</keyword>
<dbReference type="GO" id="GO:0016853">
    <property type="term" value="F:isomerase activity"/>
    <property type="evidence" value="ECO:0007669"/>
    <property type="project" value="UniProtKB-KW"/>
</dbReference>
<name>A0A7J6VDZ1_THATH</name>
<keyword evidence="4" id="KW-0256">Endoplasmic reticulum</keyword>
<evidence type="ECO:0000256" key="3">
    <source>
        <dbReference type="ARBA" id="ARBA00022692"/>
    </source>
</evidence>
<dbReference type="AlphaFoldDB" id="A0A7J6VDZ1"/>
<dbReference type="GO" id="GO:0005789">
    <property type="term" value="C:endoplasmic reticulum membrane"/>
    <property type="evidence" value="ECO:0007669"/>
    <property type="project" value="UniProtKB-SubCell"/>
</dbReference>
<comment type="subcellular location">
    <subcellularLocation>
        <location evidence="1">Endoplasmic reticulum membrane</location>
    </subcellularLocation>
</comment>